<evidence type="ECO:0000256" key="1">
    <source>
        <dbReference type="ARBA" id="ARBA00010211"/>
    </source>
</evidence>
<keyword evidence="2" id="KW-0479">Metal-binding</keyword>
<dbReference type="Proteomes" id="UP000258309">
    <property type="component" value="Unassembled WGS sequence"/>
</dbReference>
<feature type="non-terminal residue" evidence="4">
    <location>
        <position position="277"/>
    </location>
</feature>
<accession>A0A3E2HP95</accession>
<dbReference type="OrthoDB" id="411064at2759"/>
<evidence type="ECO:0000256" key="2">
    <source>
        <dbReference type="ARBA" id="ARBA00022723"/>
    </source>
</evidence>
<dbReference type="AlphaFoldDB" id="A0A3E2HP95"/>
<name>A0A3E2HP95_SCYLI</name>
<feature type="domain" description="Fumarylacetoacetase-like C-terminal" evidence="3">
    <location>
        <begin position="81"/>
        <end position="268"/>
    </location>
</feature>
<keyword evidence="5" id="KW-1185">Reference proteome</keyword>
<gene>
    <name evidence="4" type="ORF">B7463_g1153</name>
</gene>
<comment type="caution">
    <text evidence="4">The sequence shown here is derived from an EMBL/GenBank/DDBJ whole genome shotgun (WGS) entry which is preliminary data.</text>
</comment>
<dbReference type="PANTHER" id="PTHR11820">
    <property type="entry name" value="ACYLPYRUVASE"/>
    <property type="match status" value="1"/>
</dbReference>
<dbReference type="SUPFAM" id="SSF56529">
    <property type="entry name" value="FAH"/>
    <property type="match status" value="1"/>
</dbReference>
<dbReference type="EMBL" id="NCSJ02000011">
    <property type="protein sequence ID" value="RFU35200.1"/>
    <property type="molecule type" value="Genomic_DNA"/>
</dbReference>
<dbReference type="PANTHER" id="PTHR11820:SF112">
    <property type="entry name" value="FUMARYLACETOACETATE HYDROLASE FAMILY PROTEIN (AFU_ORTHOLOGUE AFUA_1G02370)-RELATED"/>
    <property type="match status" value="1"/>
</dbReference>
<feature type="non-terminal residue" evidence="4">
    <location>
        <position position="1"/>
    </location>
</feature>
<organism evidence="4 5">
    <name type="scientific">Scytalidium lignicola</name>
    <name type="common">Hyphomycete</name>
    <dbReference type="NCBI Taxonomy" id="5539"/>
    <lineage>
        <taxon>Eukaryota</taxon>
        <taxon>Fungi</taxon>
        <taxon>Dikarya</taxon>
        <taxon>Ascomycota</taxon>
        <taxon>Pezizomycotina</taxon>
        <taxon>Leotiomycetes</taxon>
        <taxon>Leotiomycetes incertae sedis</taxon>
        <taxon>Scytalidium</taxon>
    </lineage>
</organism>
<dbReference type="InterPro" id="IPR036663">
    <property type="entry name" value="Fumarylacetoacetase_C_sf"/>
</dbReference>
<dbReference type="GO" id="GO:0050163">
    <property type="term" value="F:oxaloacetate tautomerase activity"/>
    <property type="evidence" value="ECO:0007669"/>
    <property type="project" value="UniProtKB-ARBA"/>
</dbReference>
<dbReference type="OMA" id="CNKIVAP"/>
<protein>
    <recommendedName>
        <fullName evidence="3">Fumarylacetoacetase-like C-terminal domain-containing protein</fullName>
    </recommendedName>
</protein>
<evidence type="ECO:0000313" key="4">
    <source>
        <dbReference type="EMBL" id="RFU35200.1"/>
    </source>
</evidence>
<comment type="similarity">
    <text evidence="1">Belongs to the FAH family.</text>
</comment>
<dbReference type="Gene3D" id="3.90.850.10">
    <property type="entry name" value="Fumarylacetoacetase-like, C-terminal domain"/>
    <property type="match status" value="1"/>
</dbReference>
<dbReference type="Pfam" id="PF01557">
    <property type="entry name" value="FAA_hydrolase"/>
    <property type="match status" value="1"/>
</dbReference>
<dbReference type="FunFam" id="3.90.850.10:FF:000002">
    <property type="entry name" value="2-hydroxyhepta-2,4-diene-1,7-dioate isomerase"/>
    <property type="match status" value="1"/>
</dbReference>
<reference evidence="4 5" key="1">
    <citation type="submission" date="2018-05" db="EMBL/GenBank/DDBJ databases">
        <title>Draft genome sequence of Scytalidium lignicola DSM 105466, a ubiquitous saprotrophic fungus.</title>
        <authorList>
            <person name="Buettner E."/>
            <person name="Gebauer A.M."/>
            <person name="Hofrichter M."/>
            <person name="Liers C."/>
            <person name="Kellner H."/>
        </authorList>
    </citation>
    <scope>NUCLEOTIDE SEQUENCE [LARGE SCALE GENOMIC DNA]</scope>
    <source>
        <strain evidence="4 5">DSM 105466</strain>
    </source>
</reference>
<sequence length="277" mass="29840">MASFSRLVRFLAKDGRTYYGDAILPQGVTDIAKAKKANIIKGEIFGKYEVTDEVADIRLLLAPLAFEDVKTVRCLGLNYAKHANENKPLTSLSGPTDPIPVHPMAQEGTGIDYECELVAIIGKTCSDVPESEALNYVLGYAVGNDVSHREWQIQRGGGQWGLGKGFDGWAPYGPGIVSSKLIKDPQALRITTKLNGRLVQDSNTKDMIFGVAKTIAFLSRGTTLLPGDVIFTGTPSGVGMGRKPQLWLKDGDVAEVSLEGVGSCTNKVEFTRPGPKL</sequence>
<dbReference type="STRING" id="5539.A0A3E2HP95"/>
<dbReference type="InterPro" id="IPR011234">
    <property type="entry name" value="Fumarylacetoacetase-like_C"/>
</dbReference>
<proteinExistence type="inferred from homology"/>
<evidence type="ECO:0000259" key="3">
    <source>
        <dbReference type="Pfam" id="PF01557"/>
    </source>
</evidence>
<evidence type="ECO:0000313" key="5">
    <source>
        <dbReference type="Proteomes" id="UP000258309"/>
    </source>
</evidence>
<dbReference type="GO" id="GO:0046872">
    <property type="term" value="F:metal ion binding"/>
    <property type="evidence" value="ECO:0007669"/>
    <property type="project" value="UniProtKB-KW"/>
</dbReference>
<dbReference type="GO" id="GO:0006107">
    <property type="term" value="P:oxaloacetate metabolic process"/>
    <property type="evidence" value="ECO:0007669"/>
    <property type="project" value="UniProtKB-ARBA"/>
</dbReference>